<gene>
    <name evidence="1" type="ORF">PVL29_016740</name>
</gene>
<evidence type="ECO:0000313" key="1">
    <source>
        <dbReference type="EMBL" id="KAJ9684425.1"/>
    </source>
</evidence>
<reference evidence="1 2" key="1">
    <citation type="journal article" date="2023" name="BMC Biotechnol.">
        <title>Vitis rotundifolia cv Carlos genome sequencing.</title>
        <authorList>
            <person name="Huff M."/>
            <person name="Hulse-Kemp A."/>
            <person name="Scheffler B."/>
            <person name="Youngblood R."/>
            <person name="Simpson S."/>
            <person name="Babiker E."/>
            <person name="Staton M."/>
        </authorList>
    </citation>
    <scope>NUCLEOTIDE SEQUENCE [LARGE SCALE GENOMIC DNA]</scope>
    <source>
        <tissue evidence="1">Leaf</tissue>
    </source>
</reference>
<comment type="caution">
    <text evidence="1">The sequence shown here is derived from an EMBL/GenBank/DDBJ whole genome shotgun (WGS) entry which is preliminary data.</text>
</comment>
<sequence length="112" mass="12425">MDVPDIILYGTTLVSHSFPVTVEASDHAARMFTPGALKSGCMLSRCKEKLKEKSLRAPSRIIMPAAPALVASSPQLSASQRTILPFTRDLFKEFLSQKLHYMILHMSYISEA</sequence>
<dbReference type="EMBL" id="JARBHA010000013">
    <property type="protein sequence ID" value="KAJ9684425.1"/>
    <property type="molecule type" value="Genomic_DNA"/>
</dbReference>
<dbReference type="AlphaFoldDB" id="A0AA38Z8Z3"/>
<proteinExistence type="predicted"/>
<keyword evidence="2" id="KW-1185">Reference proteome</keyword>
<organism evidence="1 2">
    <name type="scientific">Vitis rotundifolia</name>
    <name type="common">Muscadine grape</name>
    <dbReference type="NCBI Taxonomy" id="103349"/>
    <lineage>
        <taxon>Eukaryota</taxon>
        <taxon>Viridiplantae</taxon>
        <taxon>Streptophyta</taxon>
        <taxon>Embryophyta</taxon>
        <taxon>Tracheophyta</taxon>
        <taxon>Spermatophyta</taxon>
        <taxon>Magnoliopsida</taxon>
        <taxon>eudicotyledons</taxon>
        <taxon>Gunneridae</taxon>
        <taxon>Pentapetalae</taxon>
        <taxon>rosids</taxon>
        <taxon>Vitales</taxon>
        <taxon>Vitaceae</taxon>
        <taxon>Viteae</taxon>
        <taxon>Vitis</taxon>
    </lineage>
</organism>
<dbReference type="Proteomes" id="UP001168098">
    <property type="component" value="Unassembled WGS sequence"/>
</dbReference>
<protein>
    <submittedName>
        <fullName evidence="1">Uncharacterized protein</fullName>
    </submittedName>
</protein>
<evidence type="ECO:0000313" key="2">
    <source>
        <dbReference type="Proteomes" id="UP001168098"/>
    </source>
</evidence>
<name>A0AA38Z8Z3_VITRO</name>
<accession>A0AA38Z8Z3</accession>